<proteinExistence type="predicted"/>
<dbReference type="STRING" id="266117.Rxyl_2599"/>
<gene>
    <name evidence="3" type="ordered locus">Rxyl_2599</name>
</gene>
<dbReference type="CAZy" id="CBM32">
    <property type="family name" value="Carbohydrate-Binding Module Family 32"/>
</dbReference>
<evidence type="ECO:0000313" key="4">
    <source>
        <dbReference type="Proteomes" id="UP000006637"/>
    </source>
</evidence>
<dbReference type="GO" id="GO:0030246">
    <property type="term" value="F:carbohydrate binding"/>
    <property type="evidence" value="ECO:0007669"/>
    <property type="project" value="InterPro"/>
</dbReference>
<dbReference type="PANTHER" id="PTHR12143">
    <property type="entry name" value="PEPTIDE N-GLYCANASE PNGASE -RELATED"/>
    <property type="match status" value="1"/>
</dbReference>
<dbReference type="PANTHER" id="PTHR12143:SF43">
    <property type="entry name" value="PUTATIVE-RELATED"/>
    <property type="match status" value="1"/>
</dbReference>
<dbReference type="InterPro" id="IPR005887">
    <property type="entry name" value="GH92_a_mannosidase_put"/>
</dbReference>
<evidence type="ECO:0000313" key="3">
    <source>
        <dbReference type="EMBL" id="ABG05516.1"/>
    </source>
</evidence>
<dbReference type="Gene3D" id="1.20.1610.10">
    <property type="entry name" value="alpha-1,2-mannosidases domains"/>
    <property type="match status" value="1"/>
</dbReference>
<organism evidence="3 4">
    <name type="scientific">Rubrobacter xylanophilus (strain DSM 9941 / JCM 11954 / NBRC 16129 / PRD-1)</name>
    <dbReference type="NCBI Taxonomy" id="266117"/>
    <lineage>
        <taxon>Bacteria</taxon>
        <taxon>Bacillati</taxon>
        <taxon>Actinomycetota</taxon>
        <taxon>Rubrobacteria</taxon>
        <taxon>Rubrobacterales</taxon>
        <taxon>Rubrobacteraceae</taxon>
        <taxon>Rubrobacter</taxon>
    </lineage>
</organism>
<dbReference type="FunFam" id="3.30.2080.10:FF:000001">
    <property type="entry name" value="Alpha-1,2-mannosidase subfamily"/>
    <property type="match status" value="1"/>
</dbReference>
<feature type="compositionally biased region" description="Polar residues" evidence="1">
    <location>
        <begin position="415"/>
        <end position="427"/>
    </location>
</feature>
<feature type="compositionally biased region" description="Basic and acidic residues" evidence="1">
    <location>
        <begin position="398"/>
        <end position="408"/>
    </location>
</feature>
<feature type="region of interest" description="Disordered" evidence="1">
    <location>
        <begin position="398"/>
        <end position="427"/>
    </location>
</feature>
<dbReference type="SUPFAM" id="SSF48208">
    <property type="entry name" value="Six-hairpin glycosidases"/>
    <property type="match status" value="1"/>
</dbReference>
<dbReference type="InterPro" id="IPR050883">
    <property type="entry name" value="PNGase"/>
</dbReference>
<dbReference type="InterPro" id="IPR014718">
    <property type="entry name" value="GH-type_carb-bd"/>
</dbReference>
<dbReference type="eggNOG" id="COG3537">
    <property type="taxonomic scope" value="Bacteria"/>
</dbReference>
<dbReference type="Gene3D" id="2.60.120.260">
    <property type="entry name" value="Galactose-binding domain-like"/>
    <property type="match status" value="2"/>
</dbReference>
<dbReference type="PROSITE" id="PS50022">
    <property type="entry name" value="FA58C_3"/>
    <property type="match status" value="1"/>
</dbReference>
<feature type="compositionally biased region" description="Gly residues" evidence="1">
    <location>
        <begin position="1187"/>
        <end position="1198"/>
    </location>
</feature>
<dbReference type="Proteomes" id="UP000006637">
    <property type="component" value="Chromosome"/>
</dbReference>
<evidence type="ECO:0000256" key="1">
    <source>
        <dbReference type="SAM" id="MobiDB-lite"/>
    </source>
</evidence>
<dbReference type="PhylomeDB" id="Q1ASW2"/>
<dbReference type="KEGG" id="rxy:Rxyl_2599"/>
<dbReference type="InterPro" id="IPR012939">
    <property type="entry name" value="Glyco_hydro_92"/>
</dbReference>
<dbReference type="Gene3D" id="1.20.1050.60">
    <property type="entry name" value="alpha-1,2-mannosidase"/>
    <property type="match status" value="1"/>
</dbReference>
<dbReference type="GO" id="GO:0005829">
    <property type="term" value="C:cytosol"/>
    <property type="evidence" value="ECO:0007669"/>
    <property type="project" value="TreeGrafter"/>
</dbReference>
<sequence length="1322" mass="145486">MRGDLGSCDLRGEVMRLVGLGVVLVLLVGLSGGLTAAGARSQGVGGEAAFYSSFEVSEPQPDWENAAETGPGGEPRASGVIGPEPECIPGNIREKVAEIRASGENTGGGEVKENLLDCSAQTKWLVFESTGWVELELSEPVAVVRYALTSANDFPGRDPRDWTLSGSQDGQSWTVLDRQTGQDFTERFQTREYDLQNGAAYRYYRLEITANHGDGLLQLAELQLSDGSPAPPRLPHMASEVGGGPRGGYNAKSGAGFTGLRALRYGGAHTAEGRGYSYNKVFDVDIRVTPQTELSYRIYPDFIQGDLRYPSTYAAVDLAFTDGTYLSELGARDQHGALLSPRGQGESKTLYTNQWNHKSSRIGEVASGKVIDRILVAYDNPDGPASFGGWIDDIRIETSPPKPERSRPSEWVLTTRGTNSSGSFSRGNTIPATAVPHGFNFWVPVTNAGSLSWLYEYHKDNNEENLPELEAFAVSHEPSPWMGDRQTFQFMPSAAEGEPPVGRRERALAFRHENEVARPHYYGVRFENGIRAEIAPTDHAAVLRFTFPGENASLVFDNVDDRAAFTVDRDAGVVTGWSDVRSGLSNGATRMFFYAEFDDPITASGSSARQTAWARFEAGSDRSVTMRAATSLISVEQARKNLRLEISPGDALEDVRERAQRLWDEKLGVIEVKGATEDQLTTLYSGLYRLFLYPNSAFENVGTREDPVYKHAVQSSSATQIPPGTTPTHTGAPVVEGKVYVNNGFWDTYRTVWAAYSLLSPQTAGELVDGFVQQYRDGGWVSRWSSPGYANLMTGTSSDVAFADAYVKGVPGIDARDTYDAALKNATVAPPGPDPYNTNVGRKGLVESTFLGYTPSRVSEGVSWALEGYINDFGIANMARKMSREPGLPAAERRRLREEAEYFLGRARNYVNMFDPAVGFFQGRASDGTWKSPPEEYDPRVWGHDHDYTETNGWNFAFHVPHDGQGLANLYGGREALAAKLDEFFSTPETAGFPGSYGGIIHEMLEARDVRMGQWGASNQVSHHIPWMYNYAGQPWKTQRIVREALSRLFVGSEIGQGYPGDEDNGEMSAWYIFAALGFYPLQMGSEHYVIGSPLFKEATVHLQNGEEIVVRAPDNGRRNVYVQGLKVDGRRYDKTYISHEQLTDGAVLEFDMGPRPSRWGTGKNAVPPSITEGGDIPQPPRDATGEGRGTATAGGGADAEALFDDTSATRTSFSGEDRWLQYRFDGERKVRVGFYTLTSGEADEAPRGWVVEGSKDGRRWVVLDERRGEEFRWSLQTRPFKLERPGNFRLYRIEFSRDGRSAPVALAEVELLTGGEPPPRR</sequence>
<dbReference type="Pfam" id="PF00754">
    <property type="entry name" value="F5_F8_type_C"/>
    <property type="match status" value="1"/>
</dbReference>
<feature type="region of interest" description="Disordered" evidence="1">
    <location>
        <begin position="1160"/>
        <end position="1199"/>
    </location>
</feature>
<feature type="domain" description="F5/8 type C" evidence="2">
    <location>
        <begin position="87"/>
        <end position="225"/>
    </location>
</feature>
<dbReference type="Gene3D" id="3.30.2080.10">
    <property type="entry name" value="GH92 mannosidase domain"/>
    <property type="match status" value="1"/>
</dbReference>
<dbReference type="GO" id="GO:0000224">
    <property type="term" value="F:peptide-N4-(N-acetyl-beta-glucosaminyl)asparagine amidase activity"/>
    <property type="evidence" value="ECO:0007669"/>
    <property type="project" value="TreeGrafter"/>
</dbReference>
<dbReference type="HOGENOM" id="CLU_003690_0_0_11"/>
<dbReference type="NCBIfam" id="TIGR01180">
    <property type="entry name" value="aman2_put"/>
    <property type="match status" value="1"/>
</dbReference>
<accession>Q1ASW2</accession>
<dbReference type="GO" id="GO:0005975">
    <property type="term" value="P:carbohydrate metabolic process"/>
    <property type="evidence" value="ECO:0007669"/>
    <property type="project" value="InterPro"/>
</dbReference>
<dbReference type="InterPro" id="IPR041371">
    <property type="entry name" value="GH92_N"/>
</dbReference>
<dbReference type="EMBL" id="CP000386">
    <property type="protein sequence ID" value="ABG05516.1"/>
    <property type="molecule type" value="Genomic_DNA"/>
</dbReference>
<dbReference type="Pfam" id="PF17678">
    <property type="entry name" value="Glyco_hydro_92N"/>
    <property type="match status" value="1"/>
</dbReference>
<protein>
    <submittedName>
        <fullName evidence="3">Alpha-1,2-mannosidase, putative</fullName>
    </submittedName>
</protein>
<dbReference type="InterPro" id="IPR000421">
    <property type="entry name" value="FA58C"/>
</dbReference>
<dbReference type="SUPFAM" id="SSF49785">
    <property type="entry name" value="Galactose-binding domain-like"/>
    <property type="match status" value="1"/>
</dbReference>
<dbReference type="GO" id="GO:0006516">
    <property type="term" value="P:glycoprotein catabolic process"/>
    <property type="evidence" value="ECO:0007669"/>
    <property type="project" value="TreeGrafter"/>
</dbReference>
<evidence type="ECO:0000259" key="2">
    <source>
        <dbReference type="PROSITE" id="PS50022"/>
    </source>
</evidence>
<dbReference type="Pfam" id="PF07971">
    <property type="entry name" value="Glyco_hydro_92"/>
    <property type="match status" value="1"/>
</dbReference>
<dbReference type="InterPro" id="IPR008979">
    <property type="entry name" value="Galactose-bd-like_sf"/>
</dbReference>
<name>Q1ASW2_RUBXD</name>
<dbReference type="CAZy" id="GH92">
    <property type="family name" value="Glycoside Hydrolase Family 92"/>
</dbReference>
<dbReference type="InterPro" id="IPR008928">
    <property type="entry name" value="6-hairpin_glycosidase_sf"/>
</dbReference>
<feature type="region of interest" description="Disordered" evidence="1">
    <location>
        <begin position="60"/>
        <end position="84"/>
    </location>
</feature>
<dbReference type="Gene3D" id="2.70.98.10">
    <property type="match status" value="1"/>
</dbReference>
<keyword evidence="4" id="KW-1185">Reference proteome</keyword>
<reference evidence="3 4" key="1">
    <citation type="submission" date="2006-06" db="EMBL/GenBank/DDBJ databases">
        <title>Complete sequence of Rubrobacter xylanophilus DSM 9941.</title>
        <authorList>
            <consortium name="US DOE Joint Genome Institute"/>
            <person name="Copeland A."/>
            <person name="Lucas S."/>
            <person name="Lapidus A."/>
            <person name="Barry K."/>
            <person name="Detter J.C."/>
            <person name="Glavina del Rio T."/>
            <person name="Hammon N."/>
            <person name="Israni S."/>
            <person name="Dalin E."/>
            <person name="Tice H."/>
            <person name="Pitluck S."/>
            <person name="Munk A.C."/>
            <person name="Brettin T."/>
            <person name="Bruce D."/>
            <person name="Han C."/>
            <person name="Tapia R."/>
            <person name="Gilna P."/>
            <person name="Schmutz J."/>
            <person name="Larimer F."/>
            <person name="Land M."/>
            <person name="Hauser L."/>
            <person name="Kyrpides N."/>
            <person name="Lykidis A."/>
            <person name="da Costa M.S."/>
            <person name="Rainey F.A."/>
            <person name="Empadinhas N."/>
            <person name="Jolivet E."/>
            <person name="Battista J.R."/>
            <person name="Richardson P."/>
        </authorList>
    </citation>
    <scope>NUCLEOTIDE SEQUENCE [LARGE SCALE GENOMIC DNA]</scope>
    <source>
        <strain evidence="4">DSM 9941 / NBRC 16129 / PRD-1</strain>
    </source>
</reference>